<dbReference type="PANTHER" id="PTHR43280">
    <property type="entry name" value="ARAC-FAMILY TRANSCRIPTIONAL REGULATOR"/>
    <property type="match status" value="1"/>
</dbReference>
<dbReference type="PANTHER" id="PTHR43280:SF30">
    <property type="entry name" value="MMSAB OPERON REGULATORY PROTEIN"/>
    <property type="match status" value="1"/>
</dbReference>
<dbReference type="PRINTS" id="PR00032">
    <property type="entry name" value="HTHARAC"/>
</dbReference>
<feature type="domain" description="HTH araC/xylS-type" evidence="4">
    <location>
        <begin position="171"/>
        <end position="269"/>
    </location>
</feature>
<protein>
    <submittedName>
        <fullName evidence="5">AraC family transcriptional regulator</fullName>
    </submittedName>
</protein>
<evidence type="ECO:0000256" key="1">
    <source>
        <dbReference type="ARBA" id="ARBA00023015"/>
    </source>
</evidence>
<keyword evidence="2" id="KW-0238">DNA-binding</keyword>
<dbReference type="Proteomes" id="UP001324993">
    <property type="component" value="Chromosome"/>
</dbReference>
<proteinExistence type="predicted"/>
<dbReference type="InterPro" id="IPR018062">
    <property type="entry name" value="HTH_AraC-typ_CS"/>
</dbReference>
<evidence type="ECO:0000313" key="6">
    <source>
        <dbReference type="Proteomes" id="UP001324993"/>
    </source>
</evidence>
<keyword evidence="6" id="KW-1185">Reference proteome</keyword>
<dbReference type="InterPro" id="IPR018060">
    <property type="entry name" value="HTH_AraC"/>
</dbReference>
<keyword evidence="3" id="KW-0804">Transcription</keyword>
<evidence type="ECO:0000313" key="5">
    <source>
        <dbReference type="EMBL" id="WPJ95625.1"/>
    </source>
</evidence>
<dbReference type="EMBL" id="CP138858">
    <property type="protein sequence ID" value="WPJ95625.1"/>
    <property type="molecule type" value="Genomic_DNA"/>
</dbReference>
<sequence>MPPQVKPPHCSFNSIEVVDRPWFPYLCTEVEHWEWRTSGDGHYNFWMALSGEGYLRCETQTFRIFPGAFFIFSPQQKISAAHYSGARITRFSAHFHPIQNGQRITHIKDFPLLGGEVHSLSLAQRQIDVIMRIALRRDDDAVLAQKLHEFIAQCTGQTGIIAEGALNERISEALRIFREAPASVESITQVAQQLGVSRSHFDREFTQQIGQAPKQFLINCKMIEARRYLESSHLRVGEIAEALGYKDIYFFSRQFKQLVGKSPMQYRKELQ</sequence>
<evidence type="ECO:0000256" key="3">
    <source>
        <dbReference type="ARBA" id="ARBA00023163"/>
    </source>
</evidence>
<keyword evidence="1" id="KW-0805">Transcription regulation</keyword>
<dbReference type="Gene3D" id="1.10.10.60">
    <property type="entry name" value="Homeodomain-like"/>
    <property type="match status" value="2"/>
</dbReference>
<name>A0ABZ0RHG1_9BACT</name>
<dbReference type="Pfam" id="PF12833">
    <property type="entry name" value="HTH_18"/>
    <property type="match status" value="1"/>
</dbReference>
<accession>A0ABZ0RHG1</accession>
<dbReference type="InterPro" id="IPR037923">
    <property type="entry name" value="HTH-like"/>
</dbReference>
<dbReference type="RefSeq" id="WP_319832504.1">
    <property type="nucleotide sequence ID" value="NZ_CP138858.1"/>
</dbReference>
<dbReference type="PROSITE" id="PS00041">
    <property type="entry name" value="HTH_ARAC_FAMILY_1"/>
    <property type="match status" value="1"/>
</dbReference>
<dbReference type="SUPFAM" id="SSF51215">
    <property type="entry name" value="Regulatory protein AraC"/>
    <property type="match status" value="1"/>
</dbReference>
<gene>
    <name evidence="5" type="ORF">SH580_19590</name>
</gene>
<dbReference type="SUPFAM" id="SSF46689">
    <property type="entry name" value="Homeodomain-like"/>
    <property type="match status" value="2"/>
</dbReference>
<dbReference type="PROSITE" id="PS01124">
    <property type="entry name" value="HTH_ARAC_FAMILY_2"/>
    <property type="match status" value="1"/>
</dbReference>
<evidence type="ECO:0000259" key="4">
    <source>
        <dbReference type="PROSITE" id="PS01124"/>
    </source>
</evidence>
<dbReference type="InterPro" id="IPR020449">
    <property type="entry name" value="Tscrpt_reg_AraC-type_HTH"/>
</dbReference>
<reference evidence="5 6" key="1">
    <citation type="submission" date="2023-11" db="EMBL/GenBank/DDBJ databases">
        <title>Coraliomargarita sp. nov., isolated from marine algae.</title>
        <authorList>
            <person name="Lee J.K."/>
            <person name="Baek J.H."/>
            <person name="Kim J.M."/>
            <person name="Choi D.G."/>
            <person name="Jeon C.O."/>
        </authorList>
    </citation>
    <scope>NUCLEOTIDE SEQUENCE [LARGE SCALE GENOMIC DNA]</scope>
    <source>
        <strain evidence="5 6">J2-16</strain>
    </source>
</reference>
<dbReference type="InterPro" id="IPR009057">
    <property type="entry name" value="Homeodomain-like_sf"/>
</dbReference>
<dbReference type="SMART" id="SM00342">
    <property type="entry name" value="HTH_ARAC"/>
    <property type="match status" value="1"/>
</dbReference>
<organism evidence="5 6">
    <name type="scientific">Coraliomargarita algicola</name>
    <dbReference type="NCBI Taxonomy" id="3092156"/>
    <lineage>
        <taxon>Bacteria</taxon>
        <taxon>Pseudomonadati</taxon>
        <taxon>Verrucomicrobiota</taxon>
        <taxon>Opitutia</taxon>
        <taxon>Puniceicoccales</taxon>
        <taxon>Coraliomargaritaceae</taxon>
        <taxon>Coraliomargarita</taxon>
    </lineage>
</organism>
<evidence type="ECO:0000256" key="2">
    <source>
        <dbReference type="ARBA" id="ARBA00023125"/>
    </source>
</evidence>